<dbReference type="Pfam" id="PF03334">
    <property type="entry name" value="PhaG_MnhG_YufB"/>
    <property type="match status" value="1"/>
</dbReference>
<evidence type="ECO:0000313" key="2">
    <source>
        <dbReference type="EMBL" id="GAA3975240.1"/>
    </source>
</evidence>
<comment type="caution">
    <text evidence="2">The sequence shown here is derived from an EMBL/GenBank/DDBJ whole genome shotgun (WGS) entry which is preliminary data.</text>
</comment>
<dbReference type="NCBIfam" id="NF009316">
    <property type="entry name" value="PRK12674.1-5"/>
    <property type="match status" value="1"/>
</dbReference>
<keyword evidence="1" id="KW-0472">Membrane</keyword>
<dbReference type="PANTHER" id="PTHR34703">
    <property type="entry name" value="ANTIPORTER SUBUNIT MNHG2-RELATED"/>
    <property type="match status" value="1"/>
</dbReference>
<dbReference type="EMBL" id="BAABBO010000018">
    <property type="protein sequence ID" value="GAA3975240.1"/>
    <property type="molecule type" value="Genomic_DNA"/>
</dbReference>
<reference evidence="3" key="1">
    <citation type="journal article" date="2019" name="Int. J. Syst. Evol. Microbiol.">
        <title>The Global Catalogue of Microorganisms (GCM) 10K type strain sequencing project: providing services to taxonomists for standard genome sequencing and annotation.</title>
        <authorList>
            <consortium name="The Broad Institute Genomics Platform"/>
            <consortium name="The Broad Institute Genome Sequencing Center for Infectious Disease"/>
            <person name="Wu L."/>
            <person name="Ma J."/>
        </authorList>
    </citation>
    <scope>NUCLEOTIDE SEQUENCE [LARGE SCALE GENOMIC DNA]</scope>
    <source>
        <strain evidence="3">JCM 17555</strain>
    </source>
</reference>
<accession>A0ABP7Q2I9</accession>
<dbReference type="RefSeq" id="WP_344808847.1">
    <property type="nucleotide sequence ID" value="NZ_BAABBO010000018.1"/>
</dbReference>
<feature type="transmembrane region" description="Helical" evidence="1">
    <location>
        <begin position="71"/>
        <end position="89"/>
    </location>
</feature>
<dbReference type="Proteomes" id="UP001501337">
    <property type="component" value="Unassembled WGS sequence"/>
</dbReference>
<evidence type="ECO:0000313" key="3">
    <source>
        <dbReference type="Proteomes" id="UP001501337"/>
    </source>
</evidence>
<evidence type="ECO:0000256" key="1">
    <source>
        <dbReference type="SAM" id="Phobius"/>
    </source>
</evidence>
<organism evidence="2 3">
    <name type="scientific">Allohahella marinimesophila</name>
    <dbReference type="NCBI Taxonomy" id="1054972"/>
    <lineage>
        <taxon>Bacteria</taxon>
        <taxon>Pseudomonadati</taxon>
        <taxon>Pseudomonadota</taxon>
        <taxon>Gammaproteobacteria</taxon>
        <taxon>Oceanospirillales</taxon>
        <taxon>Hahellaceae</taxon>
        <taxon>Allohahella</taxon>
    </lineage>
</organism>
<keyword evidence="1" id="KW-0812">Transmembrane</keyword>
<name>A0ABP7Q2I9_9GAMM</name>
<proteinExistence type="predicted"/>
<feature type="transmembrane region" description="Helical" evidence="1">
    <location>
        <begin position="40"/>
        <end position="59"/>
    </location>
</feature>
<keyword evidence="1" id="KW-1133">Transmembrane helix</keyword>
<dbReference type="PANTHER" id="PTHR34703:SF1">
    <property type="entry name" value="ANTIPORTER SUBUNIT MNHG2-RELATED"/>
    <property type="match status" value="1"/>
</dbReference>
<dbReference type="InterPro" id="IPR005133">
    <property type="entry name" value="PhaG_MnhG_YufB"/>
</dbReference>
<sequence>MSEILQVIVGVFILIGAVFALIGSIGLIRLPDFFTRLHGPTKATTLGIGAMLIASTVHFTNQSGSLSVHELLITLFLFITAPITAHMLAKTALHNHLDVMKPTQGQETLKRNRDS</sequence>
<dbReference type="NCBIfam" id="TIGR01300">
    <property type="entry name" value="CPA3_mnhG_phaG"/>
    <property type="match status" value="1"/>
</dbReference>
<feature type="transmembrane region" description="Helical" evidence="1">
    <location>
        <begin position="6"/>
        <end position="28"/>
    </location>
</feature>
<protein>
    <submittedName>
        <fullName evidence="2">Na+/H+ antiporter subunit G</fullName>
    </submittedName>
</protein>
<dbReference type="NCBIfam" id="NF009314">
    <property type="entry name" value="PRK12674.1-2"/>
    <property type="match status" value="1"/>
</dbReference>
<gene>
    <name evidence="2" type="ORF">GCM10022278_35240</name>
</gene>
<keyword evidence="3" id="KW-1185">Reference proteome</keyword>